<organism evidence="4 5">
    <name type="scientific">Caldicoprobacter faecalis</name>
    <dbReference type="NCBI Taxonomy" id="937334"/>
    <lineage>
        <taxon>Bacteria</taxon>
        <taxon>Bacillati</taxon>
        <taxon>Bacillota</taxon>
        <taxon>Clostridia</taxon>
        <taxon>Caldicoprobacterales</taxon>
        <taxon>Caldicoprobacteraceae</taxon>
        <taxon>Caldicoprobacter</taxon>
    </lineage>
</organism>
<dbReference type="AlphaFoldDB" id="A0A1I5VPV6"/>
<feature type="binding site" evidence="2">
    <location>
        <position position="354"/>
    </location>
    <ligand>
        <name>Zn(2+)</name>
        <dbReference type="ChEBI" id="CHEBI:29105"/>
        <note>catalytic</note>
    </ligand>
</feature>
<comment type="cofactor">
    <cofactor evidence="2">
        <name>Zn(2+)</name>
        <dbReference type="ChEBI" id="CHEBI:29105"/>
    </cofactor>
    <text evidence="2">Binds 1 zinc ion per subunit.</text>
</comment>
<evidence type="ECO:0000256" key="2">
    <source>
        <dbReference type="PIRSR" id="PIRSR634015-3"/>
    </source>
</evidence>
<dbReference type="Proteomes" id="UP000198577">
    <property type="component" value="Unassembled WGS sequence"/>
</dbReference>
<feature type="active site" description="Proton donor" evidence="1">
    <location>
        <position position="439"/>
    </location>
</feature>
<dbReference type="OrthoDB" id="9814383at2"/>
<protein>
    <submittedName>
        <fullName evidence="4">Peptidase family M1</fullName>
    </submittedName>
</protein>
<dbReference type="InterPro" id="IPR034015">
    <property type="entry name" value="M1_LTA4H"/>
</dbReference>
<dbReference type="PANTHER" id="PTHR45726:SF3">
    <property type="entry name" value="LEUKOTRIENE A-4 HYDROLASE"/>
    <property type="match status" value="1"/>
</dbReference>
<dbReference type="InterPro" id="IPR014782">
    <property type="entry name" value="Peptidase_M1_dom"/>
</dbReference>
<dbReference type="EMBL" id="FOXR01000012">
    <property type="protein sequence ID" value="SFQ09539.1"/>
    <property type="molecule type" value="Genomic_DNA"/>
</dbReference>
<dbReference type="InterPro" id="IPR027268">
    <property type="entry name" value="Peptidase_M4/M1_CTD_sf"/>
</dbReference>
<sequence>MDVKALKRLILVILACMLLAGAGLLYWSSVARPGADAELLKASEGLNWYGIAVVFDPEQAKLSCTQTVEYKNNHNVEFDRLYFHLYPNAFRDEDRVPFFAEEKQRAYPNGFSPGWLDIELVTVNGNSVEFNIGGYSSDILSIVLSTPLKPGQIARIDMIYTVKLPNCIGRFGYGQHTFNVTNWYPIVGVYDYTGWNTDPYYPIGDPFYSDVANYRVEIKAPSDYTIAATGEAINVKVEGDYKVWEFQALAVRDFAWIASKDFEVLSRSVDGITVYSYFLPESRDGGEKVLDCAAAAVEIFNRRFGRYPYSQLSVVQSDFFVGGMEYPCLVMIDQSLYGREQQWLEYVTVHETAHQWWYAVVGNDQIDEAWLDEALTEYSTILYYENRYGEDVGKEVYDNVIVNGKCSYLQKYHVQGLVHTIDQPVYRFTDWLTYDLVVYGKGASLFNDLRQAVGHQTFYRILQEYYEDNKFKNATAVQLIKACEEVTGKSWEDFFEKRLKSLNW</sequence>
<name>A0A1I5VPV6_9FIRM</name>
<feature type="binding site" evidence="2">
    <location>
        <position position="350"/>
    </location>
    <ligand>
        <name>Zn(2+)</name>
        <dbReference type="ChEBI" id="CHEBI:29105"/>
        <note>catalytic</note>
    </ligand>
</feature>
<dbReference type="Gene3D" id="1.10.390.10">
    <property type="entry name" value="Neutral Protease Domain 2"/>
    <property type="match status" value="1"/>
</dbReference>
<keyword evidence="2" id="KW-0862">Zinc</keyword>
<keyword evidence="2" id="KW-0479">Metal-binding</keyword>
<dbReference type="Pfam" id="PF01433">
    <property type="entry name" value="Peptidase_M1"/>
    <property type="match status" value="1"/>
</dbReference>
<feature type="domain" description="Peptidase M1 membrane alanine aminopeptidase" evidence="3">
    <location>
        <begin position="291"/>
        <end position="496"/>
    </location>
</feature>
<gene>
    <name evidence="4" type="ORF">SAMN05444406_11220</name>
</gene>
<dbReference type="GO" id="GO:0008270">
    <property type="term" value="F:zinc ion binding"/>
    <property type="evidence" value="ECO:0007669"/>
    <property type="project" value="InterPro"/>
</dbReference>
<dbReference type="CDD" id="cd09604">
    <property type="entry name" value="M1_APN_like"/>
    <property type="match status" value="1"/>
</dbReference>
<reference evidence="4 5" key="1">
    <citation type="submission" date="2016-10" db="EMBL/GenBank/DDBJ databases">
        <authorList>
            <person name="de Groot N.N."/>
        </authorList>
    </citation>
    <scope>NUCLEOTIDE SEQUENCE [LARGE SCALE GENOMIC DNA]</scope>
    <source>
        <strain evidence="4 5">DSM 20678</strain>
    </source>
</reference>
<dbReference type="Gene3D" id="2.60.40.1730">
    <property type="entry name" value="tricorn interacting facor f3 domain"/>
    <property type="match status" value="1"/>
</dbReference>
<dbReference type="PANTHER" id="PTHR45726">
    <property type="entry name" value="LEUKOTRIENE A-4 HYDROLASE"/>
    <property type="match status" value="1"/>
</dbReference>
<accession>A0A1I5VPV6</accession>
<dbReference type="STRING" id="937334.SAMN05444406_11220"/>
<dbReference type="SUPFAM" id="SSF55486">
    <property type="entry name" value="Metalloproteases ('zincins'), catalytic domain"/>
    <property type="match status" value="1"/>
</dbReference>
<dbReference type="GO" id="GO:0008237">
    <property type="term" value="F:metallopeptidase activity"/>
    <property type="evidence" value="ECO:0007669"/>
    <property type="project" value="InterPro"/>
</dbReference>
<feature type="binding site" evidence="2">
    <location>
        <position position="373"/>
    </location>
    <ligand>
        <name>Zn(2+)</name>
        <dbReference type="ChEBI" id="CHEBI:29105"/>
        <note>catalytic</note>
    </ligand>
</feature>
<dbReference type="InterPro" id="IPR042097">
    <property type="entry name" value="Aminopeptidase_N-like_N_sf"/>
</dbReference>
<evidence type="ECO:0000313" key="4">
    <source>
        <dbReference type="EMBL" id="SFQ09539.1"/>
    </source>
</evidence>
<proteinExistence type="predicted"/>
<keyword evidence="5" id="KW-1185">Reference proteome</keyword>
<dbReference type="RefSeq" id="WP_092282306.1">
    <property type="nucleotide sequence ID" value="NZ_FOXR01000012.1"/>
</dbReference>
<feature type="active site" description="Proton acceptor" evidence="1">
    <location>
        <position position="351"/>
    </location>
</feature>
<evidence type="ECO:0000256" key="1">
    <source>
        <dbReference type="PIRSR" id="PIRSR634015-1"/>
    </source>
</evidence>
<dbReference type="SUPFAM" id="SSF63737">
    <property type="entry name" value="Leukotriene A4 hydrolase N-terminal domain"/>
    <property type="match status" value="1"/>
</dbReference>
<evidence type="ECO:0000259" key="3">
    <source>
        <dbReference type="Pfam" id="PF01433"/>
    </source>
</evidence>
<evidence type="ECO:0000313" key="5">
    <source>
        <dbReference type="Proteomes" id="UP000198577"/>
    </source>
</evidence>